<protein>
    <submittedName>
        <fullName evidence="3">Uncharacterized protein</fullName>
    </submittedName>
</protein>
<proteinExistence type="predicted"/>
<feature type="compositionally biased region" description="Basic and acidic residues" evidence="1">
    <location>
        <begin position="532"/>
        <end position="563"/>
    </location>
</feature>
<feature type="compositionally biased region" description="Basic and acidic residues" evidence="1">
    <location>
        <begin position="765"/>
        <end position="790"/>
    </location>
</feature>
<dbReference type="AlphaFoldDB" id="A0A914DDE1"/>
<dbReference type="Pfam" id="PF04870">
    <property type="entry name" value="Moulting_cycle"/>
    <property type="match status" value="1"/>
</dbReference>
<organism evidence="2 3">
    <name type="scientific">Acrobeloides nanus</name>
    <dbReference type="NCBI Taxonomy" id="290746"/>
    <lineage>
        <taxon>Eukaryota</taxon>
        <taxon>Metazoa</taxon>
        <taxon>Ecdysozoa</taxon>
        <taxon>Nematoda</taxon>
        <taxon>Chromadorea</taxon>
        <taxon>Rhabditida</taxon>
        <taxon>Tylenchina</taxon>
        <taxon>Cephalobomorpha</taxon>
        <taxon>Cephaloboidea</taxon>
        <taxon>Cephalobidae</taxon>
        <taxon>Acrobeloides</taxon>
    </lineage>
</organism>
<dbReference type="PANTHER" id="PTHR21523:SF38">
    <property type="entry name" value="MLT-TEN (MLT-10) RELATED"/>
    <property type="match status" value="1"/>
</dbReference>
<feature type="compositionally biased region" description="Basic and acidic residues" evidence="1">
    <location>
        <begin position="740"/>
        <end position="756"/>
    </location>
</feature>
<evidence type="ECO:0000256" key="1">
    <source>
        <dbReference type="SAM" id="MobiDB-lite"/>
    </source>
</evidence>
<evidence type="ECO:0000313" key="3">
    <source>
        <dbReference type="WBParaSite" id="ACRNAN_scaffold239.g24634.t1"/>
    </source>
</evidence>
<reference evidence="3" key="1">
    <citation type="submission" date="2022-11" db="UniProtKB">
        <authorList>
            <consortium name="WormBaseParasite"/>
        </authorList>
    </citation>
    <scope>IDENTIFICATION</scope>
</reference>
<dbReference type="WBParaSite" id="ACRNAN_scaffold239.g24634.t1">
    <property type="protein sequence ID" value="ACRNAN_scaffold239.g24634.t1"/>
    <property type="gene ID" value="ACRNAN_scaffold239.g24634"/>
</dbReference>
<feature type="region of interest" description="Disordered" evidence="1">
    <location>
        <begin position="735"/>
        <end position="799"/>
    </location>
</feature>
<evidence type="ECO:0000313" key="2">
    <source>
        <dbReference type="Proteomes" id="UP000887540"/>
    </source>
</evidence>
<name>A0A914DDE1_9BILA</name>
<dbReference type="InterPro" id="IPR006954">
    <property type="entry name" value="Mlt-10-like"/>
</dbReference>
<sequence length="799" mass="91945">MIHGYKHVTIYSRIVNYIKICSLFDCFDEHQEKYNKQYFQLNLDRLDDYWHRTAVMTLLKAKAKYLLSTELPFVEKFIYKKCEEDAKTPVNLAKCVVSLIDARNRIEEPENDFKPWGLNFREVFRIGKLHTLSATKTYIPLGEPIKPVNMPGLELMSKTRESMEFKSTSKEESEGLDAQKYNTNHEKVLVSSTKYVRNFFDKPIPAREIYENIQNEGSLRKKPTKHWLIEKFNKNIASANESTAYRGLYRARRKQRMTASFEKHNPNSSTKWKNLENLKKVQKYMKMVEYCNAYMRKISAANSNFLKSTKFPVQYKTSNVKNLTILEEVLNLINQFTGSKSQKFSFLSPRIMSILPSKPRKSHILSPDLLSFHRDGLFSWPEIFQTMTGEQLEHSEWLDLLMELSGASKALESAIQHLEPDIKYMKEEMYPAVLELERMEQNWELVQKNYTPEQKQALKKYGYTFLEPNQIPLIYSGRYAPKLELSYADYANMSPEEREKRLESDIRKLAKLENDASLKWPPNFTSNQNNRVRRESQNETSHVENPHSNPHEQLKETHHDGAAHDAPSGGHAHIHGFHTLMPSAFTAKIGQGVALEVVTLSPHAFYSEVLYPEALIVSTLSPRAFVPSILSPGALISRILSPGAFRAEILSPRALQAWVLSPEALIAEVLSPKFLEAKVLSPSALMIEILSPSILQPRAMSPEAYGVYVLNPSILSPRVMSEHIMIVEVLSPHILSGGDTSHEEGEEEKEHKESGEHQGMVQIHGDQHESHQNNHQPEELLRFNRQEDQPLRPIQPFLQ</sequence>
<feature type="region of interest" description="Disordered" evidence="1">
    <location>
        <begin position="518"/>
        <end position="573"/>
    </location>
</feature>
<dbReference type="PANTHER" id="PTHR21523">
    <property type="match status" value="1"/>
</dbReference>
<keyword evidence="2" id="KW-1185">Reference proteome</keyword>
<accession>A0A914DDE1</accession>
<dbReference type="Proteomes" id="UP000887540">
    <property type="component" value="Unplaced"/>
</dbReference>